<dbReference type="EMBL" id="BQNB010011874">
    <property type="protein sequence ID" value="GJS96274.1"/>
    <property type="molecule type" value="Genomic_DNA"/>
</dbReference>
<name>A0ABQ5A110_9ASTR</name>
<evidence type="ECO:0000313" key="2">
    <source>
        <dbReference type="Proteomes" id="UP001151760"/>
    </source>
</evidence>
<evidence type="ECO:0000313" key="1">
    <source>
        <dbReference type="EMBL" id="GJS96274.1"/>
    </source>
</evidence>
<organism evidence="1 2">
    <name type="scientific">Tanacetum coccineum</name>
    <dbReference type="NCBI Taxonomy" id="301880"/>
    <lineage>
        <taxon>Eukaryota</taxon>
        <taxon>Viridiplantae</taxon>
        <taxon>Streptophyta</taxon>
        <taxon>Embryophyta</taxon>
        <taxon>Tracheophyta</taxon>
        <taxon>Spermatophyta</taxon>
        <taxon>Magnoliopsida</taxon>
        <taxon>eudicotyledons</taxon>
        <taxon>Gunneridae</taxon>
        <taxon>Pentapetalae</taxon>
        <taxon>asterids</taxon>
        <taxon>campanulids</taxon>
        <taxon>Asterales</taxon>
        <taxon>Asteraceae</taxon>
        <taxon>Asteroideae</taxon>
        <taxon>Anthemideae</taxon>
        <taxon>Anthemidinae</taxon>
        <taxon>Tanacetum</taxon>
    </lineage>
</organism>
<dbReference type="Proteomes" id="UP001151760">
    <property type="component" value="Unassembled WGS sequence"/>
</dbReference>
<protein>
    <submittedName>
        <fullName evidence="1">Uncharacterized protein</fullName>
    </submittedName>
</protein>
<gene>
    <name evidence="1" type="ORF">Tco_0803242</name>
</gene>
<keyword evidence="2" id="KW-1185">Reference proteome</keyword>
<comment type="caution">
    <text evidence="1">The sequence shown here is derived from an EMBL/GenBank/DDBJ whole genome shotgun (WGS) entry which is preliminary data.</text>
</comment>
<proteinExistence type="predicted"/>
<accession>A0ABQ5A110</accession>
<reference evidence="1" key="2">
    <citation type="submission" date="2022-01" db="EMBL/GenBank/DDBJ databases">
        <authorList>
            <person name="Yamashiro T."/>
            <person name="Shiraishi A."/>
            <person name="Satake H."/>
            <person name="Nakayama K."/>
        </authorList>
    </citation>
    <scope>NUCLEOTIDE SEQUENCE</scope>
</reference>
<sequence>MDQFRWERFSDVITGGTEGDVQQGIYSLIRSLFWTLKEFGKREVFLEGSELTKDVWNLSYMMNVETSVKSKEKPFRILSSVQQYPAIHQVSSIPSTELLSFCQLATGLRELFTENLIESLSTTLLLTQSPFQKTNARGNGVAKNVGAQNEEVNVQDHSRLQDSALTSRDNKDVLMQAQESGAVLDVEQFDVSCGDRVTNVED</sequence>
<reference evidence="1" key="1">
    <citation type="journal article" date="2022" name="Int. J. Mol. Sci.">
        <title>Draft Genome of Tanacetum Coccineum: Genomic Comparison of Closely Related Tanacetum-Family Plants.</title>
        <authorList>
            <person name="Yamashiro T."/>
            <person name="Shiraishi A."/>
            <person name="Nakayama K."/>
            <person name="Satake H."/>
        </authorList>
    </citation>
    <scope>NUCLEOTIDE SEQUENCE</scope>
</reference>